<dbReference type="Proteomes" id="UP001215280">
    <property type="component" value="Unassembled WGS sequence"/>
</dbReference>
<dbReference type="AlphaFoldDB" id="A0AAD7J8E0"/>
<evidence type="ECO:0000313" key="3">
    <source>
        <dbReference type="Proteomes" id="UP001215280"/>
    </source>
</evidence>
<comment type="caution">
    <text evidence="2">The sequence shown here is derived from an EMBL/GenBank/DDBJ whole genome shotgun (WGS) entry which is preliminary data.</text>
</comment>
<proteinExistence type="predicted"/>
<gene>
    <name evidence="2" type="ORF">DFH07DRAFT_772246</name>
</gene>
<feature type="region of interest" description="Disordered" evidence="1">
    <location>
        <begin position="145"/>
        <end position="164"/>
    </location>
</feature>
<dbReference type="EMBL" id="JARJLG010000052">
    <property type="protein sequence ID" value="KAJ7759432.1"/>
    <property type="molecule type" value="Genomic_DNA"/>
</dbReference>
<protein>
    <submittedName>
        <fullName evidence="2">Uncharacterized protein</fullName>
    </submittedName>
</protein>
<accession>A0AAD7J8E0</accession>
<name>A0AAD7J8E0_9AGAR</name>
<keyword evidence="3" id="KW-1185">Reference proteome</keyword>
<reference evidence="2" key="1">
    <citation type="submission" date="2023-03" db="EMBL/GenBank/DDBJ databases">
        <title>Massive genome expansion in bonnet fungi (Mycena s.s.) driven by repeated elements and novel gene families across ecological guilds.</title>
        <authorList>
            <consortium name="Lawrence Berkeley National Laboratory"/>
            <person name="Harder C.B."/>
            <person name="Miyauchi S."/>
            <person name="Viragh M."/>
            <person name="Kuo A."/>
            <person name="Thoen E."/>
            <person name="Andreopoulos B."/>
            <person name="Lu D."/>
            <person name="Skrede I."/>
            <person name="Drula E."/>
            <person name="Henrissat B."/>
            <person name="Morin E."/>
            <person name="Kohler A."/>
            <person name="Barry K."/>
            <person name="LaButti K."/>
            <person name="Morin E."/>
            <person name="Salamov A."/>
            <person name="Lipzen A."/>
            <person name="Mereny Z."/>
            <person name="Hegedus B."/>
            <person name="Baldrian P."/>
            <person name="Stursova M."/>
            <person name="Weitz H."/>
            <person name="Taylor A."/>
            <person name="Grigoriev I.V."/>
            <person name="Nagy L.G."/>
            <person name="Martin F."/>
            <person name="Kauserud H."/>
        </authorList>
    </citation>
    <scope>NUCLEOTIDE SEQUENCE</scope>
    <source>
        <strain evidence="2">CBHHK188m</strain>
    </source>
</reference>
<evidence type="ECO:0000313" key="2">
    <source>
        <dbReference type="EMBL" id="KAJ7759432.1"/>
    </source>
</evidence>
<sequence length="164" mass="17958">MRHTFRPVPLASFALCSVDVHGCKLPPSVLFAGGTKEKGSVDEKMQICSLPAPSPVVHKTWPSSTPSPPSVKEIVEIVARPQNGYGAWLEQVYHPVSTLSPTVYLMALISRLAPWVDTLPDRSCLGSTCRPPTYLRQNLIPFPPRHGWSGSEKGTTHADPEHHC</sequence>
<evidence type="ECO:0000256" key="1">
    <source>
        <dbReference type="SAM" id="MobiDB-lite"/>
    </source>
</evidence>
<feature type="compositionally biased region" description="Basic and acidic residues" evidence="1">
    <location>
        <begin position="154"/>
        <end position="164"/>
    </location>
</feature>
<organism evidence="2 3">
    <name type="scientific">Mycena maculata</name>
    <dbReference type="NCBI Taxonomy" id="230809"/>
    <lineage>
        <taxon>Eukaryota</taxon>
        <taxon>Fungi</taxon>
        <taxon>Dikarya</taxon>
        <taxon>Basidiomycota</taxon>
        <taxon>Agaricomycotina</taxon>
        <taxon>Agaricomycetes</taxon>
        <taxon>Agaricomycetidae</taxon>
        <taxon>Agaricales</taxon>
        <taxon>Marasmiineae</taxon>
        <taxon>Mycenaceae</taxon>
        <taxon>Mycena</taxon>
    </lineage>
</organism>